<evidence type="ECO:0000256" key="1">
    <source>
        <dbReference type="SAM" id="MobiDB-lite"/>
    </source>
</evidence>
<dbReference type="KEGG" id="phu:Phum_PHUM259780"/>
<feature type="compositionally biased region" description="Basic and acidic residues" evidence="1">
    <location>
        <begin position="242"/>
        <end position="252"/>
    </location>
</feature>
<feature type="region of interest" description="Disordered" evidence="1">
    <location>
        <begin position="242"/>
        <end position="274"/>
    </location>
</feature>
<dbReference type="GO" id="GO:0005840">
    <property type="term" value="C:ribosome"/>
    <property type="evidence" value="ECO:0007669"/>
    <property type="project" value="UniProtKB-KW"/>
</dbReference>
<feature type="region of interest" description="Disordered" evidence="1">
    <location>
        <begin position="169"/>
        <end position="196"/>
    </location>
</feature>
<evidence type="ECO:0000313" key="2">
    <source>
        <dbReference type="EMBL" id="EEB13821.1"/>
    </source>
</evidence>
<keyword evidence="2" id="KW-0689">Ribosomal protein</keyword>
<dbReference type="EMBL" id="DS235241">
    <property type="protein sequence ID" value="EEB13821.1"/>
    <property type="molecule type" value="Genomic_DNA"/>
</dbReference>
<dbReference type="EnsemblMetazoa" id="PHUM259780-RA">
    <property type="protein sequence ID" value="PHUM259780-PA"/>
    <property type="gene ID" value="PHUM259780"/>
</dbReference>
<gene>
    <name evidence="3" type="primary">8235370</name>
    <name evidence="2" type="ORF">Phum_PHUM259780</name>
</gene>
<dbReference type="Proteomes" id="UP000009046">
    <property type="component" value="Unassembled WGS sequence"/>
</dbReference>
<dbReference type="OMA" id="NENNSAM"/>
<dbReference type="HOGENOM" id="CLU_415222_0_0_1"/>
<dbReference type="RefSeq" id="XP_002426559.1">
    <property type="nucleotide sequence ID" value="XM_002426514.1"/>
</dbReference>
<dbReference type="GeneID" id="8235370"/>
<name>E0VKB5_PEDHC</name>
<reference evidence="3" key="3">
    <citation type="submission" date="2020-05" db="UniProtKB">
        <authorList>
            <consortium name="EnsemblMetazoa"/>
        </authorList>
    </citation>
    <scope>IDENTIFICATION</scope>
    <source>
        <strain evidence="3">USDA</strain>
    </source>
</reference>
<proteinExistence type="predicted"/>
<feature type="region of interest" description="Disordered" evidence="1">
    <location>
        <begin position="1"/>
        <end position="20"/>
    </location>
</feature>
<dbReference type="EMBL" id="AAZO01003007">
    <property type="status" value="NOT_ANNOTATED_CDS"/>
    <property type="molecule type" value="Genomic_DNA"/>
</dbReference>
<feature type="compositionally biased region" description="Low complexity" evidence="1">
    <location>
        <begin position="253"/>
        <end position="274"/>
    </location>
</feature>
<dbReference type="InParanoid" id="E0VKB5"/>
<dbReference type="AlphaFoldDB" id="E0VKB5"/>
<keyword evidence="4" id="KW-1185">Reference proteome</keyword>
<protein>
    <submittedName>
        <fullName evidence="2 3">Ribosomal protein VAR1, putative</fullName>
    </submittedName>
</protein>
<accession>E0VKB5</accession>
<dbReference type="VEuPathDB" id="VectorBase:PHUM259780"/>
<feature type="compositionally biased region" description="Low complexity" evidence="1">
    <location>
        <begin position="169"/>
        <end position="188"/>
    </location>
</feature>
<evidence type="ECO:0000313" key="3">
    <source>
        <dbReference type="EnsemblMetazoa" id="PHUM259780-PA"/>
    </source>
</evidence>
<keyword evidence="2" id="KW-0687">Ribonucleoprotein</keyword>
<dbReference type="CTD" id="8235370"/>
<reference evidence="2" key="2">
    <citation type="submission" date="2007-04" db="EMBL/GenBank/DDBJ databases">
        <title>The genome of the human body louse.</title>
        <authorList>
            <consortium name="The Human Body Louse Genome Consortium"/>
            <person name="Kirkness E."/>
            <person name="Walenz B."/>
            <person name="Hass B."/>
            <person name="Bruggner R."/>
            <person name="Strausberg R."/>
        </authorList>
    </citation>
    <scope>NUCLEOTIDE SEQUENCE</scope>
    <source>
        <strain evidence="2">USDA</strain>
    </source>
</reference>
<reference evidence="2" key="1">
    <citation type="submission" date="2007-04" db="EMBL/GenBank/DDBJ databases">
        <title>Annotation of Pediculus humanus corporis strain USDA.</title>
        <authorList>
            <person name="Kirkness E."/>
            <person name="Hannick L."/>
            <person name="Hass B."/>
            <person name="Bruggner R."/>
            <person name="Lawson D."/>
            <person name="Bidwell S."/>
            <person name="Joardar V."/>
            <person name="Caler E."/>
            <person name="Walenz B."/>
            <person name="Inman J."/>
            <person name="Schobel S."/>
            <person name="Galinsky K."/>
            <person name="Amedeo P."/>
            <person name="Strausberg R."/>
        </authorList>
    </citation>
    <scope>NUCLEOTIDE SEQUENCE</scope>
    <source>
        <strain evidence="2">USDA</strain>
    </source>
</reference>
<sequence>MDHQSDVQKQPFQGQHQRLPNQNIVYIQQHPQNFRNHTNPYHNDSSTSIINQSFQDQNASFGLFENHYPLVANGNYSSSNTSAAIIPNSFNSNKTKNDNNTNIKNAHCLSDNNDNDLCNLHQRTDAGFQYASGNFQSIDLQGLNYQQTSPFFLQNLGNHYQLNDNLVSTYQSSGSSESSDESSISNASQFQYSSDSSNISNNQFEFPVPASAPNLNGQNFHQFQQKDIAENYLALMQQDNHVPRCDSSKSETAESTCSSLSSGSTESQSENENSVRLPLIVNPALNNNANLNILHSYQSNIHNNVSSYSNLVEQNENGEFITHGNYPNHPDQNVLKCNNFAAAINPTNFGNENINNINHMLPQNNQVNNVVVMLPNRLNKNIQNHVQPNHQQQMLQNPSSQDVLNTSKFLIQNPKVNQQKIFGLINVSNPVLQDKMISGVQTNQMIKVNNVITQDNCVKNNYSNNRNWKKENNNLPCEIYQTNCGGGGGVGVGGISGGDVNDDRSNNVHNCASGNTSGVHPIIHVPNDGGVTNNCASHIQNTSDTSVINSNFIQNNNLLLKGLNDNENNSAMLIKETSDKNISQSVVSSVNSSVIDSNSVYLVTNNNNNNNENNVIKNNCCDDTSSSKSCFNSNSGINNSLPVPSGWKRLLVDGSIIYLRS</sequence>
<feature type="compositionally biased region" description="Polar residues" evidence="1">
    <location>
        <begin position="7"/>
        <end position="20"/>
    </location>
</feature>
<evidence type="ECO:0000313" key="4">
    <source>
        <dbReference type="Proteomes" id="UP000009046"/>
    </source>
</evidence>
<organism>
    <name type="scientific">Pediculus humanus subsp. corporis</name>
    <name type="common">Body louse</name>
    <dbReference type="NCBI Taxonomy" id="121224"/>
    <lineage>
        <taxon>Eukaryota</taxon>
        <taxon>Metazoa</taxon>
        <taxon>Ecdysozoa</taxon>
        <taxon>Arthropoda</taxon>
        <taxon>Hexapoda</taxon>
        <taxon>Insecta</taxon>
        <taxon>Pterygota</taxon>
        <taxon>Neoptera</taxon>
        <taxon>Paraneoptera</taxon>
        <taxon>Psocodea</taxon>
        <taxon>Troctomorpha</taxon>
        <taxon>Phthiraptera</taxon>
        <taxon>Anoplura</taxon>
        <taxon>Pediculidae</taxon>
        <taxon>Pediculus</taxon>
    </lineage>
</organism>